<keyword evidence="6 7" id="KW-0012">Acyltransferase</keyword>
<dbReference type="SUPFAM" id="SSF51230">
    <property type="entry name" value="Single hybrid motif"/>
    <property type="match status" value="1"/>
</dbReference>
<evidence type="ECO:0000256" key="3">
    <source>
        <dbReference type="ARBA" id="ARBA00022679"/>
    </source>
</evidence>
<name>A0AAD5SBU2_9FUNG</name>
<dbReference type="GO" id="GO:0031405">
    <property type="term" value="F:lipoic acid binding"/>
    <property type="evidence" value="ECO:0007669"/>
    <property type="project" value="TreeGrafter"/>
</dbReference>
<dbReference type="Pfam" id="PF00198">
    <property type="entry name" value="2-oxoacid_dh"/>
    <property type="match status" value="1"/>
</dbReference>
<comment type="cofactor">
    <cofactor evidence="1 7">
        <name>(R)-lipoate</name>
        <dbReference type="ChEBI" id="CHEBI:83088"/>
    </cofactor>
</comment>
<feature type="compositionally biased region" description="Pro residues" evidence="8">
    <location>
        <begin position="177"/>
        <end position="187"/>
    </location>
</feature>
<evidence type="ECO:0000259" key="9">
    <source>
        <dbReference type="PROSITE" id="PS50968"/>
    </source>
</evidence>
<feature type="domain" description="Lipoyl-binding" evidence="9">
    <location>
        <begin position="1"/>
        <end position="77"/>
    </location>
</feature>
<dbReference type="InterPro" id="IPR000089">
    <property type="entry name" value="Biotin_lipoyl"/>
</dbReference>
<dbReference type="Gene3D" id="2.40.50.100">
    <property type="match status" value="1"/>
</dbReference>
<keyword evidence="12" id="KW-1185">Reference proteome</keyword>
<dbReference type="FunFam" id="3.30.559.10:FF:000007">
    <property type="entry name" value="Dihydrolipoamide acetyltransferase component of pyruvate dehydrogenase complex"/>
    <property type="match status" value="1"/>
</dbReference>
<evidence type="ECO:0000256" key="7">
    <source>
        <dbReference type="RuleBase" id="RU003423"/>
    </source>
</evidence>
<evidence type="ECO:0000256" key="4">
    <source>
        <dbReference type="ARBA" id="ARBA00022823"/>
    </source>
</evidence>
<keyword evidence="4 7" id="KW-0450">Lipoyl</keyword>
<dbReference type="FunFam" id="4.10.320.10:FF:000002">
    <property type="entry name" value="Dihydrolipoamide acetyltransferase component of pyruvate dehydrogenase complex"/>
    <property type="match status" value="1"/>
</dbReference>
<dbReference type="Pfam" id="PF02817">
    <property type="entry name" value="E3_binding"/>
    <property type="match status" value="1"/>
</dbReference>
<keyword evidence="5" id="KW-0809">Transit peptide</keyword>
<dbReference type="InterPro" id="IPR050743">
    <property type="entry name" value="2-oxoacid_DH_E2_comp"/>
</dbReference>
<dbReference type="GO" id="GO:0005739">
    <property type="term" value="C:mitochondrion"/>
    <property type="evidence" value="ECO:0007669"/>
    <property type="project" value="TreeGrafter"/>
</dbReference>
<evidence type="ECO:0000256" key="1">
    <source>
        <dbReference type="ARBA" id="ARBA00001938"/>
    </source>
</evidence>
<dbReference type="EMBL" id="JADGJD010000500">
    <property type="protein sequence ID" value="KAJ3050555.1"/>
    <property type="molecule type" value="Genomic_DNA"/>
</dbReference>
<dbReference type="AlphaFoldDB" id="A0AAD5SBU2"/>
<dbReference type="InterPro" id="IPR023213">
    <property type="entry name" value="CAT-like_dom_sf"/>
</dbReference>
<accession>A0AAD5SBU2</accession>
<dbReference type="InterPro" id="IPR001078">
    <property type="entry name" value="2-oxoacid_DH_actylTfrase"/>
</dbReference>
<evidence type="ECO:0000313" key="11">
    <source>
        <dbReference type="EMBL" id="KAJ3050555.1"/>
    </source>
</evidence>
<dbReference type="InterPro" id="IPR011053">
    <property type="entry name" value="Single_hybrid_motif"/>
</dbReference>
<dbReference type="CDD" id="cd06849">
    <property type="entry name" value="lipoyl_domain"/>
    <property type="match status" value="1"/>
</dbReference>
<proteinExistence type="inferred from homology"/>
<comment type="caution">
    <text evidence="11">The sequence shown here is derived from an EMBL/GenBank/DDBJ whole genome shotgun (WGS) entry which is preliminary data.</text>
</comment>
<dbReference type="InterPro" id="IPR004167">
    <property type="entry name" value="PSBD"/>
</dbReference>
<dbReference type="GO" id="GO:0045333">
    <property type="term" value="P:cellular respiration"/>
    <property type="evidence" value="ECO:0007669"/>
    <property type="project" value="UniProtKB-ARBA"/>
</dbReference>
<dbReference type="PROSITE" id="PS00189">
    <property type="entry name" value="LIPOYL"/>
    <property type="match status" value="1"/>
</dbReference>
<comment type="similarity">
    <text evidence="2 7">Belongs to the 2-oxoacid dehydrogenase family.</text>
</comment>
<dbReference type="GO" id="GO:0016407">
    <property type="term" value="F:acetyltransferase activity"/>
    <property type="evidence" value="ECO:0007669"/>
    <property type="project" value="TreeGrafter"/>
</dbReference>
<evidence type="ECO:0000256" key="8">
    <source>
        <dbReference type="SAM" id="MobiDB-lite"/>
    </source>
</evidence>
<feature type="domain" description="Peripheral subunit-binding (PSBD)" evidence="10">
    <location>
        <begin position="133"/>
        <end position="170"/>
    </location>
</feature>
<dbReference type="PROSITE" id="PS50968">
    <property type="entry name" value="BIOTINYL_LIPOYL"/>
    <property type="match status" value="1"/>
</dbReference>
<evidence type="ECO:0000259" key="10">
    <source>
        <dbReference type="PROSITE" id="PS51826"/>
    </source>
</evidence>
<dbReference type="Proteomes" id="UP001212841">
    <property type="component" value="Unassembled WGS sequence"/>
</dbReference>
<organism evidence="11 12">
    <name type="scientific">Rhizophlyctis rosea</name>
    <dbReference type="NCBI Taxonomy" id="64517"/>
    <lineage>
        <taxon>Eukaryota</taxon>
        <taxon>Fungi</taxon>
        <taxon>Fungi incertae sedis</taxon>
        <taxon>Chytridiomycota</taxon>
        <taxon>Chytridiomycota incertae sedis</taxon>
        <taxon>Chytridiomycetes</taxon>
        <taxon>Rhizophlyctidales</taxon>
        <taxon>Rhizophlyctidaceae</taxon>
        <taxon>Rhizophlyctis</taxon>
    </lineage>
</organism>
<dbReference type="Pfam" id="PF00364">
    <property type="entry name" value="Biotin_lipoyl"/>
    <property type="match status" value="1"/>
</dbReference>
<dbReference type="SUPFAM" id="SSF47005">
    <property type="entry name" value="Peripheral subunit-binding domain of 2-oxo acid dehydrogenase complex"/>
    <property type="match status" value="1"/>
</dbReference>
<dbReference type="PROSITE" id="PS51826">
    <property type="entry name" value="PSBD"/>
    <property type="match status" value="1"/>
</dbReference>
<feature type="region of interest" description="Disordered" evidence="8">
    <location>
        <begin position="108"/>
        <end position="132"/>
    </location>
</feature>
<evidence type="ECO:0000256" key="6">
    <source>
        <dbReference type="ARBA" id="ARBA00023315"/>
    </source>
</evidence>
<dbReference type="SUPFAM" id="SSF52777">
    <property type="entry name" value="CoA-dependent acyltransferases"/>
    <property type="match status" value="1"/>
</dbReference>
<reference evidence="11" key="1">
    <citation type="submission" date="2020-05" db="EMBL/GenBank/DDBJ databases">
        <title>Phylogenomic resolution of chytrid fungi.</title>
        <authorList>
            <person name="Stajich J.E."/>
            <person name="Amses K."/>
            <person name="Simmons R."/>
            <person name="Seto K."/>
            <person name="Myers J."/>
            <person name="Bonds A."/>
            <person name="Quandt C.A."/>
            <person name="Barry K."/>
            <person name="Liu P."/>
            <person name="Grigoriev I."/>
            <person name="Longcore J.E."/>
            <person name="James T.Y."/>
        </authorList>
    </citation>
    <scope>NUCLEOTIDE SEQUENCE</scope>
    <source>
        <strain evidence="11">JEL0318</strain>
    </source>
</reference>
<protein>
    <recommendedName>
        <fullName evidence="7">Dihydrolipoamide acetyltransferase component of pyruvate dehydrogenase complex</fullName>
        <ecNumber evidence="7">2.3.1.-</ecNumber>
    </recommendedName>
</protein>
<dbReference type="PANTHER" id="PTHR43178">
    <property type="entry name" value="DIHYDROLIPOAMIDE ACETYLTRANSFERASE COMPONENT OF PYRUVATE DEHYDROGENASE COMPLEX"/>
    <property type="match status" value="1"/>
</dbReference>
<feature type="region of interest" description="Disordered" evidence="8">
    <location>
        <begin position="172"/>
        <end position="207"/>
    </location>
</feature>
<dbReference type="InterPro" id="IPR003016">
    <property type="entry name" value="2-oxoA_DH_lipoyl-BS"/>
</dbReference>
<dbReference type="EC" id="2.3.1.-" evidence="7"/>
<feature type="compositionally biased region" description="Low complexity" evidence="8">
    <location>
        <begin position="188"/>
        <end position="203"/>
    </location>
</feature>
<dbReference type="Gene3D" id="4.10.320.10">
    <property type="entry name" value="E3-binding domain"/>
    <property type="match status" value="1"/>
</dbReference>
<dbReference type="InterPro" id="IPR036625">
    <property type="entry name" value="E3-bd_dom_sf"/>
</dbReference>
<keyword evidence="3 7" id="KW-0808">Transferase</keyword>
<sequence>MSIMLRRAIPSITRRRRPPQVRFVKPGDTVEQFTPVCEVQSDKAAVEITSRYDGTVKTLHYKPGDVARVGQPLLDIETEAASAKDHVPTSTTYSISEEPHTEVIDSVKQTTASPPSASPLRSESTTFTNTQTLATPAVRRIAKENNLNLSLVRGSGPDGRILKGDVLAHIAGLKPTPTSPSSPPSPSPSTTSTSTPSQPQQTTRKPLTKIQRAMYKSMTKSLTIPHFSFSDEITLNATTQLRAQINAYLKQNQKNEWGLEKISYMPIFVKTLSVALRDFEILNCRVVQGEGGEVELEWRESHNVGVAMDTPQGLLVPNIKSVHQKSILQIAQDLQQLRTLSSQNALQPSHFQNGTITLSNIGSIGGTVMHPVLVDTEVCIGAVGSVRRLPRFEVGEDGVERVVAKEVMGVSFSADHRVVDGATVARFVRRWKGLLEEPGWLLAGLK</sequence>
<dbReference type="PANTHER" id="PTHR43178:SF5">
    <property type="entry name" value="LIPOAMIDE ACYLTRANSFERASE COMPONENT OF BRANCHED-CHAIN ALPHA-KETO ACID DEHYDROGENASE COMPLEX, MITOCHONDRIAL"/>
    <property type="match status" value="1"/>
</dbReference>
<gene>
    <name evidence="11" type="ORF">HK097_008501</name>
</gene>
<evidence type="ECO:0000313" key="12">
    <source>
        <dbReference type="Proteomes" id="UP001212841"/>
    </source>
</evidence>
<evidence type="ECO:0000256" key="2">
    <source>
        <dbReference type="ARBA" id="ARBA00007317"/>
    </source>
</evidence>
<evidence type="ECO:0000256" key="5">
    <source>
        <dbReference type="ARBA" id="ARBA00022946"/>
    </source>
</evidence>
<dbReference type="Gene3D" id="3.30.559.10">
    <property type="entry name" value="Chloramphenicol acetyltransferase-like domain"/>
    <property type="match status" value="1"/>
</dbReference>